<keyword evidence="3" id="KW-0285">Flavoprotein</keyword>
<dbReference type="InterPro" id="IPR047001">
    <property type="entry name" value="MnmG_C_subdom"/>
</dbReference>
<name>A0A8H5H458_9AGAR</name>
<keyword evidence="4" id="KW-0819">tRNA processing</keyword>
<evidence type="ECO:0000259" key="7">
    <source>
        <dbReference type="SMART" id="SM01228"/>
    </source>
</evidence>
<dbReference type="Gene3D" id="1.10.150.570">
    <property type="entry name" value="GidA associated domain, C-terminal subdomain"/>
    <property type="match status" value="1"/>
</dbReference>
<dbReference type="SMART" id="SM01228">
    <property type="entry name" value="GIDA_assoc_3"/>
    <property type="match status" value="1"/>
</dbReference>
<accession>A0A8H5H458</accession>
<dbReference type="Pfam" id="PF13932">
    <property type="entry name" value="SAM_GIDA_C"/>
    <property type="match status" value="1"/>
</dbReference>
<sequence length="690" mass="75070">MMLCVAAWHLGAKSTIDLLRDSVDLPALKGILFYATATSPQNSYDVCVIGGGHAGCEAATGAARTGARTVLLTQKLETIGELSCNPSIGGVGKGTLVREVDALDGVMGRVADKAGIQFHILNRSKGAAVWGPRAQIDRKLYKRNMQDILHNYPNLSIQAGSVFDLVFDHSDPSTSDRWGKIVGVKLDSGEIIHCSQVVICTGTFLSGEIHIGLKRFPAGRLNDAPSIGLSASLNAAGFKLGRLQTGTPARLDATTIDFSGMEKQEGDLAPSPFSYLNRQVPNAVRVHTANQVMCYQTRTTAETHDVIRNNLHLSIHIQETKKGPRYCPSLEAKILRFPHKEQHNVWLEPEGYDSNVIYPNGISCSMPEELQEPMMRTIPGLERVKMVRPAYGVEYDHVDARELGPTLETKRIKGLFLAGQINGTTGYEEAAAQGAVAGINAGLAAQGRAPFVLSRADGFVGVMIDDLTVKGTEEPYRMFTSRSEYRMTIRSDNADLRLTAKARAAGAVSDMRWAAFARVRKDIEDTTALLKALRLSPQARSSSCSAFEMLRYPGVDAALLGRSGAVPALADVEEHVLSRLDIDGQYAAHLFRQEADLRMFREDETLVLDPHMDYAAVEGLSSEVRERLCKVRPVTIGAAKRMEGMTPTSVVALLRHAKRTFRSVPADDEPESAAVFQSVRRNRAAASASV</sequence>
<reference evidence="8 9" key="1">
    <citation type="journal article" date="2020" name="ISME J.">
        <title>Uncovering the hidden diversity of litter-decomposition mechanisms in mushroom-forming fungi.</title>
        <authorList>
            <person name="Floudas D."/>
            <person name="Bentzer J."/>
            <person name="Ahren D."/>
            <person name="Johansson T."/>
            <person name="Persson P."/>
            <person name="Tunlid A."/>
        </authorList>
    </citation>
    <scope>NUCLEOTIDE SEQUENCE [LARGE SCALE GENOMIC DNA]</scope>
    <source>
        <strain evidence="8 9">CBS 661.87</strain>
    </source>
</reference>
<dbReference type="InterPro" id="IPR004416">
    <property type="entry name" value="MnmG"/>
</dbReference>
<dbReference type="PRINTS" id="PR00411">
    <property type="entry name" value="PNDRDTASEI"/>
</dbReference>
<dbReference type="PROSITE" id="PS01280">
    <property type="entry name" value="GIDA_1"/>
    <property type="match status" value="1"/>
</dbReference>
<dbReference type="InterPro" id="IPR026904">
    <property type="entry name" value="MnmG_C"/>
</dbReference>
<organism evidence="8 9">
    <name type="scientific">Tricholomella constricta</name>
    <dbReference type="NCBI Taxonomy" id="117010"/>
    <lineage>
        <taxon>Eukaryota</taxon>
        <taxon>Fungi</taxon>
        <taxon>Dikarya</taxon>
        <taxon>Basidiomycota</taxon>
        <taxon>Agaricomycotina</taxon>
        <taxon>Agaricomycetes</taxon>
        <taxon>Agaricomycetidae</taxon>
        <taxon>Agaricales</taxon>
        <taxon>Tricholomatineae</taxon>
        <taxon>Lyophyllaceae</taxon>
        <taxon>Tricholomella</taxon>
    </lineage>
</organism>
<dbReference type="FunFam" id="3.50.50.60:FF:000145">
    <property type="entry name" value="tRNA uridine 5-carboxymethylaminomethyl modification enzyme"/>
    <property type="match status" value="1"/>
</dbReference>
<feature type="domain" description="tRNA uridine 5-carboxymethylaminomethyl modification enzyme C-terminal subdomain" evidence="7">
    <location>
        <begin position="584"/>
        <end position="655"/>
    </location>
</feature>
<dbReference type="Proteomes" id="UP000565441">
    <property type="component" value="Unassembled WGS sequence"/>
</dbReference>
<dbReference type="EMBL" id="JAACJP010000028">
    <property type="protein sequence ID" value="KAF5376444.1"/>
    <property type="molecule type" value="Genomic_DNA"/>
</dbReference>
<dbReference type="NCBIfam" id="TIGR00136">
    <property type="entry name" value="mnmG_gidA"/>
    <property type="match status" value="1"/>
</dbReference>
<evidence type="ECO:0000256" key="6">
    <source>
        <dbReference type="ARBA" id="ARBA00054993"/>
    </source>
</evidence>
<dbReference type="PANTHER" id="PTHR11806">
    <property type="entry name" value="GLUCOSE INHIBITED DIVISION PROTEIN A"/>
    <property type="match status" value="1"/>
</dbReference>
<dbReference type="InterPro" id="IPR044920">
    <property type="entry name" value="MnmG_C_subdom_sf"/>
</dbReference>
<comment type="caution">
    <text evidence="8">The sequence shown here is derived from an EMBL/GenBank/DDBJ whole genome shotgun (WGS) entry which is preliminary data.</text>
</comment>
<gene>
    <name evidence="8" type="ORF">D9615_008675</name>
</gene>
<dbReference type="GO" id="GO:0030488">
    <property type="term" value="P:tRNA methylation"/>
    <property type="evidence" value="ECO:0007669"/>
    <property type="project" value="TreeGrafter"/>
</dbReference>
<evidence type="ECO:0000256" key="2">
    <source>
        <dbReference type="ARBA" id="ARBA00007653"/>
    </source>
</evidence>
<dbReference type="Gene3D" id="3.50.50.60">
    <property type="entry name" value="FAD/NAD(P)-binding domain"/>
    <property type="match status" value="2"/>
</dbReference>
<evidence type="ECO:0000313" key="9">
    <source>
        <dbReference type="Proteomes" id="UP000565441"/>
    </source>
</evidence>
<keyword evidence="9" id="KW-1185">Reference proteome</keyword>
<dbReference type="InterPro" id="IPR040131">
    <property type="entry name" value="MnmG_N"/>
</dbReference>
<evidence type="ECO:0000256" key="4">
    <source>
        <dbReference type="ARBA" id="ARBA00022694"/>
    </source>
</evidence>
<dbReference type="InterPro" id="IPR002218">
    <property type="entry name" value="MnmG-rel"/>
</dbReference>
<comment type="cofactor">
    <cofactor evidence="1">
        <name>FAD</name>
        <dbReference type="ChEBI" id="CHEBI:57692"/>
    </cofactor>
</comment>
<protein>
    <recommendedName>
        <fullName evidence="7">tRNA uridine 5-carboxymethylaminomethyl modification enzyme C-terminal subdomain domain-containing protein</fullName>
    </recommendedName>
</protein>
<dbReference type="Pfam" id="PF01134">
    <property type="entry name" value="GIDA"/>
    <property type="match status" value="1"/>
</dbReference>
<dbReference type="HAMAP" id="MF_00129">
    <property type="entry name" value="MnmG_GidA"/>
    <property type="match status" value="1"/>
</dbReference>
<dbReference type="PANTHER" id="PTHR11806:SF0">
    <property type="entry name" value="PROTEIN MTO1 HOMOLOG, MITOCHONDRIAL"/>
    <property type="match status" value="1"/>
</dbReference>
<dbReference type="FunFam" id="1.10.150.570:FF:000001">
    <property type="entry name" value="tRNA uridine 5-carboxymethylaminomethyl modification enzyme MnmG"/>
    <property type="match status" value="1"/>
</dbReference>
<dbReference type="InterPro" id="IPR049312">
    <property type="entry name" value="GIDA_C_N"/>
</dbReference>
<dbReference type="GO" id="GO:0050660">
    <property type="term" value="F:flavin adenine dinucleotide binding"/>
    <property type="evidence" value="ECO:0007669"/>
    <property type="project" value="InterPro"/>
</dbReference>
<dbReference type="GO" id="GO:0005739">
    <property type="term" value="C:mitochondrion"/>
    <property type="evidence" value="ECO:0007669"/>
    <property type="project" value="GOC"/>
</dbReference>
<dbReference type="SUPFAM" id="SSF51905">
    <property type="entry name" value="FAD/NAD(P)-binding domain"/>
    <property type="match status" value="1"/>
</dbReference>
<dbReference type="InterPro" id="IPR020595">
    <property type="entry name" value="MnmG-rel_CS"/>
</dbReference>
<dbReference type="GO" id="GO:0070899">
    <property type="term" value="P:mitochondrial tRNA wobble uridine modification"/>
    <property type="evidence" value="ECO:0007669"/>
    <property type="project" value="UniProtKB-ARBA"/>
</dbReference>
<keyword evidence="5" id="KW-0274">FAD</keyword>
<evidence type="ECO:0000313" key="8">
    <source>
        <dbReference type="EMBL" id="KAF5376444.1"/>
    </source>
</evidence>
<evidence type="ECO:0000256" key="5">
    <source>
        <dbReference type="ARBA" id="ARBA00022827"/>
    </source>
</evidence>
<dbReference type="OrthoDB" id="3329at2759"/>
<dbReference type="Pfam" id="PF21680">
    <property type="entry name" value="GIDA_C_1st"/>
    <property type="match status" value="1"/>
</dbReference>
<evidence type="ECO:0000256" key="3">
    <source>
        <dbReference type="ARBA" id="ARBA00022630"/>
    </source>
</evidence>
<comment type="similarity">
    <text evidence="2">Belongs to the MnmG family.</text>
</comment>
<proteinExistence type="inferred from homology"/>
<dbReference type="InterPro" id="IPR036188">
    <property type="entry name" value="FAD/NAD-bd_sf"/>
</dbReference>
<comment type="function">
    <text evidence="6">Component of the MSS1-MTO1 complex that catalyzes the 5-carboxymethylaminomethyluridine (cmnm(5)U) modification at the 34th wobble position (U34) of mitochondrial tRNAs.</text>
</comment>
<evidence type="ECO:0000256" key="1">
    <source>
        <dbReference type="ARBA" id="ARBA00001974"/>
    </source>
</evidence>
<dbReference type="FunFam" id="3.50.50.60:FF:000002">
    <property type="entry name" value="tRNA uridine 5-carboxymethylaminomethyl modification enzyme MnmG"/>
    <property type="match status" value="1"/>
</dbReference>
<dbReference type="AlphaFoldDB" id="A0A8H5H458"/>